<evidence type="ECO:0000313" key="1">
    <source>
        <dbReference type="EMBL" id="GGB58688.1"/>
    </source>
</evidence>
<comment type="caution">
    <text evidence="1">The sequence shown here is derived from an EMBL/GenBank/DDBJ whole genome shotgun (WGS) entry which is preliminary data.</text>
</comment>
<accession>A0ABQ1J2T1</accession>
<dbReference type="Proteomes" id="UP000603352">
    <property type="component" value="Unassembled WGS sequence"/>
</dbReference>
<evidence type="ECO:0000313" key="2">
    <source>
        <dbReference type="Proteomes" id="UP000603352"/>
    </source>
</evidence>
<proteinExistence type="predicted"/>
<sequence>MRAAASVNAVGTAVSAARAGIGIRAGVATRMAHRIGRISPLWRGRMVAAWGAGMVSDGLREARGMERMRQGMQRDAGGGLRPSLHFA</sequence>
<protein>
    <submittedName>
        <fullName evidence="1">Uncharacterized protein</fullName>
    </submittedName>
</protein>
<dbReference type="EMBL" id="BMDZ01000080">
    <property type="protein sequence ID" value="GGB58688.1"/>
    <property type="molecule type" value="Genomic_DNA"/>
</dbReference>
<reference evidence="2" key="1">
    <citation type="journal article" date="2019" name="Int. J. Syst. Evol. Microbiol.">
        <title>The Global Catalogue of Microorganisms (GCM) 10K type strain sequencing project: providing services to taxonomists for standard genome sequencing and annotation.</title>
        <authorList>
            <consortium name="The Broad Institute Genomics Platform"/>
            <consortium name="The Broad Institute Genome Sequencing Center for Infectious Disease"/>
            <person name="Wu L."/>
            <person name="Ma J."/>
        </authorList>
    </citation>
    <scope>NUCLEOTIDE SEQUENCE [LARGE SCALE GENOMIC DNA]</scope>
    <source>
        <strain evidence="2">CGMCC 1.10188</strain>
    </source>
</reference>
<gene>
    <name evidence="1" type="ORF">GCM10011505_44390</name>
</gene>
<keyword evidence="2" id="KW-1185">Reference proteome</keyword>
<name>A0ABQ1J2T1_9PROT</name>
<organism evidence="1 2">
    <name type="scientific">Tistrella bauzanensis</name>
    <dbReference type="NCBI Taxonomy" id="657419"/>
    <lineage>
        <taxon>Bacteria</taxon>
        <taxon>Pseudomonadati</taxon>
        <taxon>Pseudomonadota</taxon>
        <taxon>Alphaproteobacteria</taxon>
        <taxon>Geminicoccales</taxon>
        <taxon>Geminicoccaceae</taxon>
        <taxon>Tistrella</taxon>
    </lineage>
</organism>